<organism evidence="4">
    <name type="scientific">Gongylonema pulchrum</name>
    <dbReference type="NCBI Taxonomy" id="637853"/>
    <lineage>
        <taxon>Eukaryota</taxon>
        <taxon>Metazoa</taxon>
        <taxon>Ecdysozoa</taxon>
        <taxon>Nematoda</taxon>
        <taxon>Chromadorea</taxon>
        <taxon>Rhabditida</taxon>
        <taxon>Spirurina</taxon>
        <taxon>Spiruromorpha</taxon>
        <taxon>Spiruroidea</taxon>
        <taxon>Gongylonematidae</taxon>
        <taxon>Gongylonema</taxon>
    </lineage>
</organism>
<evidence type="ECO:0000259" key="1">
    <source>
        <dbReference type="PROSITE" id="PS50127"/>
    </source>
</evidence>
<feature type="domain" description="UBC core" evidence="1">
    <location>
        <begin position="1"/>
        <end position="136"/>
    </location>
</feature>
<dbReference type="WBParaSite" id="GPUH_0001979601-mRNA-1">
    <property type="protein sequence ID" value="GPUH_0001979601-mRNA-1"/>
    <property type="gene ID" value="GPUH_0001979601"/>
</dbReference>
<dbReference type="OrthoDB" id="9984419at2759"/>
<dbReference type="Pfam" id="PF00179">
    <property type="entry name" value="UQ_con"/>
    <property type="match status" value="1"/>
</dbReference>
<keyword evidence="3" id="KW-1185">Reference proteome</keyword>
<reference evidence="4" key="1">
    <citation type="submission" date="2016-06" db="UniProtKB">
        <authorList>
            <consortium name="WormBaseParasite"/>
        </authorList>
    </citation>
    <scope>IDENTIFICATION</scope>
</reference>
<gene>
    <name evidence="2" type="ORF">GPUH_LOCUS19770</name>
</gene>
<dbReference type="InterPro" id="IPR016135">
    <property type="entry name" value="UBQ-conjugating_enzyme/RWD"/>
</dbReference>
<dbReference type="Proteomes" id="UP000271098">
    <property type="component" value="Unassembled WGS sequence"/>
</dbReference>
<protein>
    <submittedName>
        <fullName evidence="4">UBIQUITIN_CONJUGAT_2 domain-containing protein</fullName>
    </submittedName>
</protein>
<dbReference type="PROSITE" id="PS50127">
    <property type="entry name" value="UBC_2"/>
    <property type="match status" value="1"/>
</dbReference>
<sequence>MLRSSPPAGIIVEPCKSNLHRWNAVILGPENTPFEGGTFKMSLHFPLDYPYRPPIIKFDTRMFHPNVAADGRIALNELRNRWRPGLSMATILTSIRQLLDGPNTAITVNEQAADFYRTRRREFNIIARQAVEQSWRSLYEDERQQALGNENNSAKRSRTE</sequence>
<evidence type="ECO:0000313" key="4">
    <source>
        <dbReference type="WBParaSite" id="GPUH_0001979601-mRNA-1"/>
    </source>
</evidence>
<dbReference type="InterPro" id="IPR050113">
    <property type="entry name" value="Ub_conjugating_enzyme"/>
</dbReference>
<dbReference type="SUPFAM" id="SSF54495">
    <property type="entry name" value="UBC-like"/>
    <property type="match status" value="1"/>
</dbReference>
<dbReference type="InterPro" id="IPR000608">
    <property type="entry name" value="UBC"/>
</dbReference>
<dbReference type="Gene3D" id="3.10.110.10">
    <property type="entry name" value="Ubiquitin Conjugating Enzyme"/>
    <property type="match status" value="1"/>
</dbReference>
<proteinExistence type="predicted"/>
<dbReference type="SMART" id="SM00212">
    <property type="entry name" value="UBCc"/>
    <property type="match status" value="1"/>
</dbReference>
<evidence type="ECO:0000313" key="3">
    <source>
        <dbReference type="Proteomes" id="UP000271098"/>
    </source>
</evidence>
<evidence type="ECO:0000313" key="2">
    <source>
        <dbReference type="EMBL" id="VDN34538.1"/>
    </source>
</evidence>
<dbReference type="GO" id="GO:0032446">
    <property type="term" value="P:protein modification by small protein conjugation"/>
    <property type="evidence" value="ECO:0007669"/>
    <property type="project" value="UniProtKB-ARBA"/>
</dbReference>
<dbReference type="EMBL" id="UYRT01089113">
    <property type="protein sequence ID" value="VDN34538.1"/>
    <property type="molecule type" value="Genomic_DNA"/>
</dbReference>
<dbReference type="PANTHER" id="PTHR24067">
    <property type="entry name" value="UBIQUITIN-CONJUGATING ENZYME E2"/>
    <property type="match status" value="1"/>
</dbReference>
<accession>A0A183EFN0</accession>
<dbReference type="AlphaFoldDB" id="A0A183EFN0"/>
<name>A0A183EFN0_9BILA</name>
<reference evidence="2 3" key="2">
    <citation type="submission" date="2018-11" db="EMBL/GenBank/DDBJ databases">
        <authorList>
            <consortium name="Pathogen Informatics"/>
        </authorList>
    </citation>
    <scope>NUCLEOTIDE SEQUENCE [LARGE SCALE GENOMIC DNA]</scope>
</reference>